<keyword evidence="4" id="KW-0479">Metal-binding</keyword>
<reference evidence="7" key="1">
    <citation type="journal article" date="2019" name="Int. J. Syst. Evol. Microbiol.">
        <title>The Global Catalogue of Microorganisms (GCM) 10K type strain sequencing project: providing services to taxonomists for standard genome sequencing and annotation.</title>
        <authorList>
            <consortium name="The Broad Institute Genomics Platform"/>
            <consortium name="The Broad Institute Genome Sequencing Center for Infectious Disease"/>
            <person name="Wu L."/>
            <person name="Ma J."/>
        </authorList>
    </citation>
    <scope>NUCLEOTIDE SEQUENCE [LARGE SCALE GENOMIC DNA]</scope>
    <source>
        <strain evidence="7">JCM 17926</strain>
    </source>
</reference>
<dbReference type="SUPFAM" id="SSF46458">
    <property type="entry name" value="Globin-like"/>
    <property type="match status" value="1"/>
</dbReference>
<evidence type="ECO:0000256" key="3">
    <source>
        <dbReference type="ARBA" id="ARBA00022617"/>
    </source>
</evidence>
<comment type="cofactor">
    <cofactor evidence="1">
        <name>heme</name>
        <dbReference type="ChEBI" id="CHEBI:30413"/>
    </cofactor>
</comment>
<dbReference type="InterPro" id="IPR009050">
    <property type="entry name" value="Globin-like_sf"/>
</dbReference>
<proteinExistence type="predicted"/>
<keyword evidence="5" id="KW-0408">Iron</keyword>
<dbReference type="InterPro" id="IPR001486">
    <property type="entry name" value="Hemoglobin_trunc"/>
</dbReference>
<name>A0ABP8LLI5_9BACT</name>
<sequence>MVKELTNTQNLSLYERLGGEPGVKKIVNDVLDKNLSNPLIGHHFRHVDMNKLKQLVFEFFSMGTGGPHTYTGRDMRTAHTGLNISENDFTEANNDTLLALEENGVGQAEIDEVIAILNSLKGEVVRL</sequence>
<keyword evidence="2" id="KW-0813">Transport</keyword>
<evidence type="ECO:0000256" key="4">
    <source>
        <dbReference type="ARBA" id="ARBA00022723"/>
    </source>
</evidence>
<dbReference type="PROSITE" id="PS01213">
    <property type="entry name" value="GLOBIN_FAM_2"/>
    <property type="match status" value="1"/>
</dbReference>
<comment type="caution">
    <text evidence="6">The sequence shown here is derived from an EMBL/GenBank/DDBJ whole genome shotgun (WGS) entry which is preliminary data.</text>
</comment>
<keyword evidence="3" id="KW-0349">Heme</keyword>
<dbReference type="Pfam" id="PF01152">
    <property type="entry name" value="Bac_globin"/>
    <property type="match status" value="1"/>
</dbReference>
<evidence type="ECO:0000256" key="5">
    <source>
        <dbReference type="ARBA" id="ARBA00023004"/>
    </source>
</evidence>
<dbReference type="InterPro" id="IPR012292">
    <property type="entry name" value="Globin/Proto"/>
</dbReference>
<evidence type="ECO:0000256" key="1">
    <source>
        <dbReference type="ARBA" id="ARBA00001971"/>
    </source>
</evidence>
<dbReference type="Proteomes" id="UP001500552">
    <property type="component" value="Unassembled WGS sequence"/>
</dbReference>
<evidence type="ECO:0000256" key="2">
    <source>
        <dbReference type="ARBA" id="ARBA00022448"/>
    </source>
</evidence>
<evidence type="ECO:0000313" key="7">
    <source>
        <dbReference type="Proteomes" id="UP001500552"/>
    </source>
</evidence>
<dbReference type="Gene3D" id="1.10.490.10">
    <property type="entry name" value="Globins"/>
    <property type="match status" value="1"/>
</dbReference>
<gene>
    <name evidence="6" type="ORF">GCM10023188_17550</name>
</gene>
<protein>
    <submittedName>
        <fullName evidence="6">Group 1 truncated hemoglobin</fullName>
    </submittedName>
</protein>
<dbReference type="CDD" id="cd00454">
    <property type="entry name" value="TrHb1_N"/>
    <property type="match status" value="1"/>
</dbReference>
<organism evidence="6 7">
    <name type="scientific">Pontibacter saemangeumensis</name>
    <dbReference type="NCBI Taxonomy" id="1084525"/>
    <lineage>
        <taxon>Bacteria</taxon>
        <taxon>Pseudomonadati</taxon>
        <taxon>Bacteroidota</taxon>
        <taxon>Cytophagia</taxon>
        <taxon>Cytophagales</taxon>
        <taxon>Hymenobacteraceae</taxon>
        <taxon>Pontibacter</taxon>
    </lineage>
</organism>
<keyword evidence="7" id="KW-1185">Reference proteome</keyword>
<dbReference type="EMBL" id="BAABHC010000007">
    <property type="protein sequence ID" value="GAA4430677.1"/>
    <property type="molecule type" value="Genomic_DNA"/>
</dbReference>
<evidence type="ECO:0000313" key="6">
    <source>
        <dbReference type="EMBL" id="GAA4430677.1"/>
    </source>
</evidence>
<dbReference type="InterPro" id="IPR019795">
    <property type="entry name" value="Globin_bac-like_CS"/>
</dbReference>
<dbReference type="RefSeq" id="WP_345158377.1">
    <property type="nucleotide sequence ID" value="NZ_BAABHC010000007.1"/>
</dbReference>
<accession>A0ABP8LLI5</accession>